<comment type="caution">
    <text evidence="2">The sequence shown here is derived from an EMBL/GenBank/DDBJ whole genome shotgun (WGS) entry which is preliminary data.</text>
</comment>
<keyword evidence="3" id="KW-1185">Reference proteome</keyword>
<evidence type="ECO:0000313" key="2">
    <source>
        <dbReference type="EMBL" id="MEQ2200097.1"/>
    </source>
</evidence>
<evidence type="ECO:0000256" key="1">
    <source>
        <dbReference type="SAM" id="MobiDB-lite"/>
    </source>
</evidence>
<reference evidence="2 3" key="1">
    <citation type="submission" date="2021-06" db="EMBL/GenBank/DDBJ databases">
        <authorList>
            <person name="Palmer J.M."/>
        </authorList>
    </citation>
    <scope>NUCLEOTIDE SEQUENCE [LARGE SCALE GENOMIC DNA]</scope>
    <source>
        <strain evidence="2 3">XC_2019</strain>
        <tissue evidence="2">Muscle</tissue>
    </source>
</reference>
<dbReference type="Proteomes" id="UP001434883">
    <property type="component" value="Unassembled WGS sequence"/>
</dbReference>
<protein>
    <submittedName>
        <fullName evidence="2">Uncharacterized protein</fullName>
    </submittedName>
</protein>
<evidence type="ECO:0000313" key="3">
    <source>
        <dbReference type="Proteomes" id="UP001434883"/>
    </source>
</evidence>
<sequence length="195" mass="21905">MSVGNHQVFVEMRPTAVMSVLTQACGPLDSIAEIMRGCAEWVLSLRKEKVKEEGEETTISCRRRGKRKVEAFARPFQVTNLQALTSIQSYDAARPKSRLGFALRHSHQSKSSPAGCSWEHGRKSRGGKRQGWLGIMESNLEGWSGNREQCGLSWSVNICRLGLFCFLVESDQDEQRRCGHFTYASKAQETEAFSD</sequence>
<feature type="region of interest" description="Disordered" evidence="1">
    <location>
        <begin position="107"/>
        <end position="129"/>
    </location>
</feature>
<proteinExistence type="predicted"/>
<organism evidence="2 3">
    <name type="scientific">Xenoophorus captivus</name>
    <dbReference type="NCBI Taxonomy" id="1517983"/>
    <lineage>
        <taxon>Eukaryota</taxon>
        <taxon>Metazoa</taxon>
        <taxon>Chordata</taxon>
        <taxon>Craniata</taxon>
        <taxon>Vertebrata</taxon>
        <taxon>Euteleostomi</taxon>
        <taxon>Actinopterygii</taxon>
        <taxon>Neopterygii</taxon>
        <taxon>Teleostei</taxon>
        <taxon>Neoteleostei</taxon>
        <taxon>Acanthomorphata</taxon>
        <taxon>Ovalentaria</taxon>
        <taxon>Atherinomorphae</taxon>
        <taxon>Cyprinodontiformes</taxon>
        <taxon>Goodeidae</taxon>
        <taxon>Xenoophorus</taxon>
    </lineage>
</organism>
<gene>
    <name evidence="2" type="ORF">XENOCAPTIV_022470</name>
</gene>
<dbReference type="EMBL" id="JAHRIN010025709">
    <property type="protein sequence ID" value="MEQ2200097.1"/>
    <property type="molecule type" value="Genomic_DNA"/>
</dbReference>
<accession>A0ABV0QX84</accession>
<name>A0ABV0QX84_9TELE</name>